<dbReference type="STRING" id="885580.ENSFDAP00000012910"/>
<dbReference type="Gene3D" id="3.40.50.2300">
    <property type="match status" value="1"/>
</dbReference>
<reference evidence="2 3" key="1">
    <citation type="submission" date="2013-11" db="EMBL/GenBank/DDBJ databases">
        <title>The Damaraland mole rat (Fukomys damarensis) genome and evolution of African mole rats.</title>
        <authorList>
            <person name="Gladyshev V.N."/>
            <person name="Fang X."/>
        </authorList>
    </citation>
    <scope>NUCLEOTIDE SEQUENCE [LARGE SCALE GENOMIC DNA]</scope>
    <source>
        <tissue evidence="2">Liver</tissue>
    </source>
</reference>
<dbReference type="InterPro" id="IPR012337">
    <property type="entry name" value="RNaseH-like_sf"/>
</dbReference>
<dbReference type="EMBL" id="KN123755">
    <property type="protein sequence ID" value="KFO23754.1"/>
    <property type="molecule type" value="Genomic_DNA"/>
</dbReference>
<evidence type="ECO:0000313" key="2">
    <source>
        <dbReference type="EMBL" id="KFO23754.1"/>
    </source>
</evidence>
<dbReference type="PANTHER" id="PTHR22891">
    <property type="entry name" value="EUKARYOTIC TRANSLATION INITIATION FACTOR 2C"/>
    <property type="match status" value="1"/>
</dbReference>
<dbReference type="eggNOG" id="KOG1042">
    <property type="taxonomic scope" value="Eukaryota"/>
</dbReference>
<dbReference type="InterPro" id="IPR003165">
    <property type="entry name" value="Piwi"/>
</dbReference>
<protein>
    <submittedName>
        <fullName evidence="2">Piwi-like protein 3</fullName>
    </submittedName>
</protein>
<feature type="domain" description="Piwi" evidence="1">
    <location>
        <begin position="104"/>
        <end position="392"/>
    </location>
</feature>
<sequence>MYRKSLFCWFLSSATQQFDTGPQIRDWLRESRNTPLLSAKSLSNWVLLYTGEYVINARALLRSLHRVTPTMGITMRSARMYEVNDDPRSYIDTLRDCVTPHTDMVVCVLPDGEKYRYNEIKRFLCIHCPVPSQCVIAETLIPGSTLLTITTKIVQQMNCKMGGALWKVETGLQKTMFIGIDCFHDIINRQKSIAGFVASTNEELTKWCSQCVFQEPGQELVDGLSSCLEAALDSWFRNVQEQPDSVVVYRDGVGDGQLQALLDHEIPQLVNLLRKRQVKLTFIVVKKRINTRFFVECQEHLYNPPSGTVIDAALTREEWYDFYIVSQFSKHGTVTPTHYNVIYDTVCLDPDTVQRLTYKLCHMYYNFPGIIRVPAPCHYAHKLAYFVGQNIQQEPHNSLSDCLYYL</sequence>
<dbReference type="InterPro" id="IPR036397">
    <property type="entry name" value="RNaseH_sf"/>
</dbReference>
<dbReference type="Proteomes" id="UP000028990">
    <property type="component" value="Unassembled WGS sequence"/>
</dbReference>
<organism evidence="2 3">
    <name type="scientific">Fukomys damarensis</name>
    <name type="common">Damaraland mole rat</name>
    <name type="synonym">Cryptomys damarensis</name>
    <dbReference type="NCBI Taxonomy" id="885580"/>
    <lineage>
        <taxon>Eukaryota</taxon>
        <taxon>Metazoa</taxon>
        <taxon>Chordata</taxon>
        <taxon>Craniata</taxon>
        <taxon>Vertebrata</taxon>
        <taxon>Euteleostomi</taxon>
        <taxon>Mammalia</taxon>
        <taxon>Eutheria</taxon>
        <taxon>Euarchontoglires</taxon>
        <taxon>Glires</taxon>
        <taxon>Rodentia</taxon>
        <taxon>Hystricomorpha</taxon>
        <taxon>Bathyergidae</taxon>
        <taxon>Fukomys</taxon>
    </lineage>
</organism>
<dbReference type="SMART" id="SM00950">
    <property type="entry name" value="Piwi"/>
    <property type="match status" value="1"/>
</dbReference>
<dbReference type="SUPFAM" id="SSF53098">
    <property type="entry name" value="Ribonuclease H-like"/>
    <property type="match status" value="1"/>
</dbReference>
<evidence type="ECO:0000313" key="3">
    <source>
        <dbReference type="Proteomes" id="UP000028990"/>
    </source>
</evidence>
<name>A0A091CVT0_FUKDA</name>
<evidence type="ECO:0000259" key="1">
    <source>
        <dbReference type="PROSITE" id="PS50822"/>
    </source>
</evidence>
<dbReference type="GO" id="GO:0003676">
    <property type="term" value="F:nucleic acid binding"/>
    <property type="evidence" value="ECO:0007669"/>
    <property type="project" value="InterPro"/>
</dbReference>
<dbReference type="Pfam" id="PF02171">
    <property type="entry name" value="Piwi"/>
    <property type="match status" value="1"/>
</dbReference>
<keyword evidence="3" id="KW-1185">Reference proteome</keyword>
<dbReference type="FunFam" id="3.30.420.10:FF:000014">
    <property type="entry name" value="Piwi-like RNA-mediated gene silencing 1"/>
    <property type="match status" value="1"/>
</dbReference>
<dbReference type="CDD" id="cd04658">
    <property type="entry name" value="Piwi_piwi-like_Euk"/>
    <property type="match status" value="1"/>
</dbReference>
<accession>A0A091CVT0</accession>
<gene>
    <name evidence="2" type="ORF">H920_14958</name>
</gene>
<dbReference type="PROSITE" id="PS50822">
    <property type="entry name" value="PIWI"/>
    <property type="match status" value="1"/>
</dbReference>
<dbReference type="Gene3D" id="3.30.420.10">
    <property type="entry name" value="Ribonuclease H-like superfamily/Ribonuclease H"/>
    <property type="match status" value="1"/>
</dbReference>
<dbReference type="AlphaFoldDB" id="A0A091CVT0"/>
<proteinExistence type="predicted"/>